<sequence length="387" mass="43546">MSCLVLSSLSLLQNSWRRPSNEAVFALFSVGETLRSCGSGIFNDSGEGRLRVNIDAFIFPIVMYRARSIIGTHDTQQIQRGRCTSLGCTNTPLQTTRSPTKGRLAVTHEDAPQPLVDTSRVPSILVPRIQSPAFGHLSAVRRSLRDIGARHPGRAIYHESPTKKRVDNQNSETQGLLSISDLDNSSQRSIVFDREKAESLIRKLLDDRDRRIEEMKDQLFEDVRKEMHCRHAIISNIVHLIDVEKKRTQKLLCRSNVANRLLRKVQTGLTEQSSQLAQLEARINDLESQIREGQAQKSRVQHVIELADSFENTVTSNTEKINQQIGTICEYLQNLQCSLERVMLEQHTVTTDAVDSKATRKPGLSLIHHQLTKSPLLRSPIFGSSKG</sequence>
<dbReference type="Proteomes" id="UP000070089">
    <property type="component" value="Unassembled WGS sequence"/>
</dbReference>
<proteinExistence type="predicted"/>
<reference evidence="2 3" key="1">
    <citation type="journal article" date="2015" name="Mol. Biochem. Parasitol.">
        <title>Identification of polymorphic genes for use in assemblage B genotyping assays through comparative genomics of multiple assemblage B Giardia duodenalis isolates.</title>
        <authorList>
            <person name="Wielinga C."/>
            <person name="Thompson R.C."/>
            <person name="Monis P."/>
            <person name="Ryan U."/>
        </authorList>
    </citation>
    <scope>NUCLEOTIDE SEQUENCE [LARGE SCALE GENOMIC DNA]</scope>
    <source>
        <strain evidence="2 3">BAH15c1</strain>
    </source>
</reference>
<evidence type="ECO:0000313" key="3">
    <source>
        <dbReference type="Proteomes" id="UP000070089"/>
    </source>
</evidence>
<dbReference type="VEuPathDB" id="GiardiaDB:QR46_1696"/>
<accession>A0A132NW61</accession>
<dbReference type="OrthoDB" id="10359455at2759"/>
<evidence type="ECO:0000256" key="1">
    <source>
        <dbReference type="SAM" id="Coils"/>
    </source>
</evidence>
<protein>
    <submittedName>
        <fullName evidence="2">Uncharacterized protein</fullName>
    </submittedName>
</protein>
<evidence type="ECO:0000313" key="2">
    <source>
        <dbReference type="EMBL" id="KWX14307.1"/>
    </source>
</evidence>
<feature type="coiled-coil region" evidence="1">
    <location>
        <begin position="262"/>
        <end position="296"/>
    </location>
</feature>
<keyword evidence="1" id="KW-0175">Coiled coil</keyword>
<comment type="caution">
    <text evidence="2">The sequence shown here is derived from an EMBL/GenBank/DDBJ whole genome shotgun (WGS) entry which is preliminary data.</text>
</comment>
<organism evidence="2 3">
    <name type="scientific">Giardia duodenalis assemblage B</name>
    <dbReference type="NCBI Taxonomy" id="1394984"/>
    <lineage>
        <taxon>Eukaryota</taxon>
        <taxon>Metamonada</taxon>
        <taxon>Diplomonadida</taxon>
        <taxon>Hexamitidae</taxon>
        <taxon>Giardiinae</taxon>
        <taxon>Giardia</taxon>
    </lineage>
</organism>
<dbReference type="EMBL" id="JXTI01000037">
    <property type="protein sequence ID" value="KWX14307.1"/>
    <property type="molecule type" value="Genomic_DNA"/>
</dbReference>
<dbReference type="AlphaFoldDB" id="A0A132NW61"/>
<gene>
    <name evidence="2" type="ORF">QR46_1696</name>
</gene>
<name>A0A132NW61_GIAIN</name>